<keyword evidence="1" id="KW-1133">Transmembrane helix</keyword>
<protein>
    <submittedName>
        <fullName evidence="2">Uncharacterized protein</fullName>
    </submittedName>
</protein>
<dbReference type="STRING" id="745411.B3C1_06498"/>
<evidence type="ECO:0000313" key="2">
    <source>
        <dbReference type="EMBL" id="EKE75708.1"/>
    </source>
</evidence>
<organism evidence="2 3">
    <name type="scientific">Gallaecimonas xiamenensis 3-C-1</name>
    <dbReference type="NCBI Taxonomy" id="745411"/>
    <lineage>
        <taxon>Bacteria</taxon>
        <taxon>Pseudomonadati</taxon>
        <taxon>Pseudomonadota</taxon>
        <taxon>Gammaproteobacteria</taxon>
        <taxon>Enterobacterales</taxon>
        <taxon>Gallaecimonadaceae</taxon>
        <taxon>Gallaecimonas</taxon>
    </lineage>
</organism>
<keyword evidence="3" id="KW-1185">Reference proteome</keyword>
<sequence length="162" mass="18579">MGDYLNIMAVAFVLLAFFTARQERRLPLLILCNYAAYGVLVLLSEDYENDLLFGDSDLFGLWYLINALRELVVLAFVFEALLKARRGRGPIWCYMLVVLISLSASLLLTLSDMTGEQYLWSIHIKAIYLIPFAEIILAWWGSDNLLHRRYSTRPLQSDVVPV</sequence>
<feature type="transmembrane region" description="Helical" evidence="1">
    <location>
        <begin position="91"/>
        <end position="110"/>
    </location>
</feature>
<evidence type="ECO:0000256" key="1">
    <source>
        <dbReference type="SAM" id="Phobius"/>
    </source>
</evidence>
<dbReference type="EMBL" id="AMRI01000007">
    <property type="protein sequence ID" value="EKE75708.1"/>
    <property type="molecule type" value="Genomic_DNA"/>
</dbReference>
<proteinExistence type="predicted"/>
<reference evidence="2 3" key="1">
    <citation type="journal article" date="2012" name="J. Bacteriol.">
        <title>Genome Sequence of Gallaecimonas xiamenensis Type Strain 3-C-1.</title>
        <authorList>
            <person name="Lai Q."/>
            <person name="Wang L."/>
            <person name="Wang W."/>
            <person name="Shao Z."/>
        </authorList>
    </citation>
    <scope>NUCLEOTIDE SEQUENCE [LARGE SCALE GENOMIC DNA]</scope>
    <source>
        <strain evidence="2 3">3-C-1</strain>
    </source>
</reference>
<feature type="transmembrane region" description="Helical" evidence="1">
    <location>
        <begin position="26"/>
        <end position="43"/>
    </location>
</feature>
<name>K2JK93_9GAMM</name>
<keyword evidence="1" id="KW-0812">Transmembrane</keyword>
<dbReference type="RefSeq" id="WP_008483708.1">
    <property type="nucleotide sequence ID" value="NZ_AMRI01000007.1"/>
</dbReference>
<feature type="transmembrane region" description="Helical" evidence="1">
    <location>
        <begin position="122"/>
        <end position="141"/>
    </location>
</feature>
<feature type="transmembrane region" description="Helical" evidence="1">
    <location>
        <begin position="63"/>
        <end position="82"/>
    </location>
</feature>
<gene>
    <name evidence="2" type="ORF">B3C1_06498</name>
</gene>
<feature type="transmembrane region" description="Helical" evidence="1">
    <location>
        <begin position="6"/>
        <end position="21"/>
    </location>
</feature>
<evidence type="ECO:0000313" key="3">
    <source>
        <dbReference type="Proteomes" id="UP000006755"/>
    </source>
</evidence>
<keyword evidence="1" id="KW-0472">Membrane</keyword>
<comment type="caution">
    <text evidence="2">The sequence shown here is derived from an EMBL/GenBank/DDBJ whole genome shotgun (WGS) entry which is preliminary data.</text>
</comment>
<dbReference type="AlphaFoldDB" id="K2JK93"/>
<accession>K2JK93</accession>
<dbReference type="Proteomes" id="UP000006755">
    <property type="component" value="Unassembled WGS sequence"/>
</dbReference>